<organism evidence="3">
    <name type="scientific">Zea mays</name>
    <name type="common">Maize</name>
    <dbReference type="NCBI Taxonomy" id="4577"/>
    <lineage>
        <taxon>Eukaryota</taxon>
        <taxon>Viridiplantae</taxon>
        <taxon>Streptophyta</taxon>
        <taxon>Embryophyta</taxon>
        <taxon>Tracheophyta</taxon>
        <taxon>Spermatophyta</taxon>
        <taxon>Magnoliopsida</taxon>
        <taxon>Liliopsida</taxon>
        <taxon>Poales</taxon>
        <taxon>Poaceae</taxon>
        <taxon>PACMAD clade</taxon>
        <taxon>Panicoideae</taxon>
        <taxon>Andropogonodae</taxon>
        <taxon>Andropogoneae</taxon>
        <taxon>Tripsacinae</taxon>
        <taxon>Zea</taxon>
    </lineage>
</organism>
<keyword evidence="2" id="KW-0732">Signal</keyword>
<dbReference type="AlphaFoldDB" id="B6UDD2"/>
<accession>B6UDD2</accession>
<proteinExistence type="evidence at transcript level"/>
<name>B6UDD2_MAIZE</name>
<dbReference type="EMBL" id="EU975247">
    <property type="protein sequence ID" value="ACG47365.1"/>
    <property type="molecule type" value="mRNA"/>
</dbReference>
<evidence type="ECO:0000256" key="1">
    <source>
        <dbReference type="SAM" id="MobiDB-lite"/>
    </source>
</evidence>
<feature type="signal peptide" evidence="2">
    <location>
        <begin position="1"/>
        <end position="21"/>
    </location>
</feature>
<reference evidence="3" key="1">
    <citation type="journal article" date="2009" name="Plant Mol. Biol.">
        <title>Insights into corn genes derived from large-scale cDNA sequencing.</title>
        <authorList>
            <person name="Alexandrov N.N."/>
            <person name="Brover V.V."/>
            <person name="Freidin S."/>
            <person name="Troukhan M.E."/>
            <person name="Tatarinova T.V."/>
            <person name="Zhang H."/>
            <person name="Swaller T.J."/>
            <person name="Lu Y.P."/>
            <person name="Bouck J."/>
            <person name="Flavell R.B."/>
            <person name="Feldmann K.A."/>
        </authorList>
    </citation>
    <scope>NUCLEOTIDE SEQUENCE</scope>
</reference>
<protein>
    <submittedName>
        <fullName evidence="3">Uncharacterized protein</fullName>
    </submittedName>
</protein>
<feature type="chain" id="PRO_5002848382" evidence="2">
    <location>
        <begin position="22"/>
        <end position="54"/>
    </location>
</feature>
<feature type="region of interest" description="Disordered" evidence="1">
    <location>
        <begin position="22"/>
        <end position="54"/>
    </location>
</feature>
<sequence>MSRVTAAVLFYILAVAALSAAEAPAESPKEGSAAKAPEAAKRTAAPAEAPGAAY</sequence>
<evidence type="ECO:0000313" key="3">
    <source>
        <dbReference type="EMBL" id="ACG47365.1"/>
    </source>
</evidence>
<evidence type="ECO:0000256" key="2">
    <source>
        <dbReference type="SAM" id="SignalP"/>
    </source>
</evidence>